<proteinExistence type="inferred from homology"/>
<comment type="caution">
    <text evidence="3">The sequence shown here is derived from an EMBL/GenBank/DDBJ whole genome shotgun (WGS) entry which is preliminary data.</text>
</comment>
<dbReference type="FunFam" id="3.40.640.10:FF:000089">
    <property type="entry name" value="Aminotransferase, DegT/DnrJ/EryC1/StrS family"/>
    <property type="match status" value="1"/>
</dbReference>
<dbReference type="Pfam" id="PF01041">
    <property type="entry name" value="DegT_DnrJ_EryC1"/>
    <property type="match status" value="1"/>
</dbReference>
<evidence type="ECO:0000256" key="1">
    <source>
        <dbReference type="ARBA" id="ARBA00022898"/>
    </source>
</evidence>
<dbReference type="InterPro" id="IPR015422">
    <property type="entry name" value="PyrdxlP-dep_Trfase_small"/>
</dbReference>
<dbReference type="GO" id="GO:0000271">
    <property type="term" value="P:polysaccharide biosynthetic process"/>
    <property type="evidence" value="ECO:0007669"/>
    <property type="project" value="TreeGrafter"/>
</dbReference>
<evidence type="ECO:0000256" key="2">
    <source>
        <dbReference type="RuleBase" id="RU004508"/>
    </source>
</evidence>
<sequence length="364" mass="41463">MAKRIPIAKPIISKREIDAVTRVLKSGLLVAGEKVKEFQKRFAKYLGAKYAIATSNGTTALHAALWGLDISEGDEVITTSFSFVASSNAILFVGGKPVFVDIDPKTFNIDPEKIEDKITDRTKALLIVHLYGQPCDMKRIMKICREYGLLLIEDCAQAHGAEYKGRKVGTFGDVAIFSFYATKNMTTGEGGMVIAKKKSVAEKIRMIVDQGQKTKYNHVILGHNFRMTEIQAAIGVEQLKKLDEWNDKRIKNARFLTERLRDIKEVKTPFVLSGVKHVYHQYVIKCKRRNQLRKYLSKMGIETAIHYPKPIYRQPLYQKLGYKNLRLKEVERVVREVLSLPIHPSVTRKDLEFIADGIKKFMKN</sequence>
<dbReference type="PIRSF" id="PIRSF000390">
    <property type="entry name" value="PLP_StrS"/>
    <property type="match status" value="1"/>
</dbReference>
<dbReference type="Gene3D" id="3.40.640.10">
    <property type="entry name" value="Type I PLP-dependent aspartate aminotransferase-like (Major domain)"/>
    <property type="match status" value="1"/>
</dbReference>
<dbReference type="AlphaFoldDB" id="A0A497ELM3"/>
<dbReference type="InterPro" id="IPR000653">
    <property type="entry name" value="DegT/StrS_aminotransferase"/>
</dbReference>
<dbReference type="InterPro" id="IPR015424">
    <property type="entry name" value="PyrdxlP-dep_Trfase"/>
</dbReference>
<comment type="similarity">
    <text evidence="2">Belongs to the DegT/DnrJ/EryC1 family.</text>
</comment>
<protein>
    <submittedName>
        <fullName evidence="3">Aminotransferase DegT</fullName>
    </submittedName>
</protein>
<dbReference type="Proteomes" id="UP000278475">
    <property type="component" value="Unassembled WGS sequence"/>
</dbReference>
<dbReference type="PANTHER" id="PTHR30244">
    <property type="entry name" value="TRANSAMINASE"/>
    <property type="match status" value="1"/>
</dbReference>
<accession>A0A497ELM3</accession>
<reference evidence="3 4" key="1">
    <citation type="submission" date="2018-06" db="EMBL/GenBank/DDBJ databases">
        <title>Extensive metabolic versatility and redundancy in microbially diverse, dynamic hydrothermal sediments.</title>
        <authorList>
            <person name="Dombrowski N."/>
            <person name="Teske A."/>
            <person name="Baker B.J."/>
        </authorList>
    </citation>
    <scope>NUCLEOTIDE SEQUENCE [LARGE SCALE GENOMIC DNA]</scope>
    <source>
        <strain evidence="3">B66_G16</strain>
    </source>
</reference>
<keyword evidence="1 2" id="KW-0663">Pyridoxal phosphate</keyword>
<evidence type="ECO:0000313" key="4">
    <source>
        <dbReference type="Proteomes" id="UP000278475"/>
    </source>
</evidence>
<organism evidence="3 4">
    <name type="scientific">Thermoproteota archaeon</name>
    <dbReference type="NCBI Taxonomy" id="2056631"/>
    <lineage>
        <taxon>Archaea</taxon>
        <taxon>Thermoproteota</taxon>
    </lineage>
</organism>
<keyword evidence="3" id="KW-0032">Aminotransferase</keyword>
<name>A0A497ELM3_9CREN</name>
<dbReference type="SUPFAM" id="SSF53383">
    <property type="entry name" value="PLP-dependent transferases"/>
    <property type="match status" value="1"/>
</dbReference>
<dbReference type="InterPro" id="IPR015421">
    <property type="entry name" value="PyrdxlP-dep_Trfase_major"/>
</dbReference>
<dbReference type="PANTHER" id="PTHR30244:SF34">
    <property type="entry name" value="DTDP-4-AMINO-4,6-DIDEOXYGALACTOSE TRANSAMINASE"/>
    <property type="match status" value="1"/>
</dbReference>
<dbReference type="CDD" id="cd00616">
    <property type="entry name" value="AHBA_syn"/>
    <property type="match status" value="1"/>
</dbReference>
<dbReference type="GO" id="GO:0008483">
    <property type="term" value="F:transaminase activity"/>
    <property type="evidence" value="ECO:0007669"/>
    <property type="project" value="UniProtKB-KW"/>
</dbReference>
<dbReference type="Gene3D" id="3.90.1150.10">
    <property type="entry name" value="Aspartate Aminotransferase, domain 1"/>
    <property type="match status" value="1"/>
</dbReference>
<evidence type="ECO:0000313" key="3">
    <source>
        <dbReference type="EMBL" id="RLE48234.1"/>
    </source>
</evidence>
<dbReference type="EMBL" id="QMQV01000085">
    <property type="protein sequence ID" value="RLE48234.1"/>
    <property type="molecule type" value="Genomic_DNA"/>
</dbReference>
<keyword evidence="3" id="KW-0808">Transferase</keyword>
<dbReference type="GO" id="GO:0030170">
    <property type="term" value="F:pyridoxal phosphate binding"/>
    <property type="evidence" value="ECO:0007669"/>
    <property type="project" value="UniProtKB-ARBA"/>
</dbReference>
<gene>
    <name evidence="3" type="ORF">DRJ31_07640</name>
</gene>